<comment type="caution">
    <text evidence="2">The sequence shown here is derived from an EMBL/GenBank/DDBJ whole genome shotgun (WGS) entry which is preliminary data.</text>
</comment>
<dbReference type="InterPro" id="IPR046548">
    <property type="entry name" value="DUF6804"/>
</dbReference>
<accession>A0A418M2D9</accession>
<dbReference type="RefSeq" id="WP_119670122.1">
    <property type="nucleotide sequence ID" value="NZ_QXED01000007.1"/>
</dbReference>
<feature type="transmembrane region" description="Helical" evidence="1">
    <location>
        <begin position="55"/>
        <end position="73"/>
    </location>
</feature>
<name>A0A418M2D9_9BACT</name>
<keyword evidence="1" id="KW-0472">Membrane</keyword>
<keyword evidence="1" id="KW-0812">Transmembrane</keyword>
<evidence type="ECO:0000313" key="2">
    <source>
        <dbReference type="EMBL" id="RIV19836.1"/>
    </source>
</evidence>
<dbReference type="Proteomes" id="UP000283523">
    <property type="component" value="Unassembled WGS sequence"/>
</dbReference>
<dbReference type="AlphaFoldDB" id="A0A418M2D9"/>
<protein>
    <submittedName>
        <fullName evidence="2">Uncharacterized protein</fullName>
    </submittedName>
</protein>
<dbReference type="OrthoDB" id="1123420at2"/>
<dbReference type="Pfam" id="PF20619">
    <property type="entry name" value="DUF6804"/>
    <property type="match status" value="1"/>
</dbReference>
<keyword evidence="3" id="KW-1185">Reference proteome</keyword>
<organism evidence="2 3">
    <name type="scientific">Fibrisoma montanum</name>
    <dbReference type="NCBI Taxonomy" id="2305895"/>
    <lineage>
        <taxon>Bacteria</taxon>
        <taxon>Pseudomonadati</taxon>
        <taxon>Bacteroidota</taxon>
        <taxon>Cytophagia</taxon>
        <taxon>Cytophagales</taxon>
        <taxon>Spirosomataceae</taxon>
        <taxon>Fibrisoma</taxon>
    </lineage>
</organism>
<gene>
    <name evidence="2" type="ORF">DYU11_23200</name>
</gene>
<keyword evidence="1" id="KW-1133">Transmembrane helix</keyword>
<dbReference type="EMBL" id="QXED01000007">
    <property type="protein sequence ID" value="RIV19836.1"/>
    <property type="molecule type" value="Genomic_DNA"/>
</dbReference>
<reference evidence="2 3" key="1">
    <citation type="submission" date="2018-08" db="EMBL/GenBank/DDBJ databases">
        <title>Fibrisoma montanum sp. nov., isolated from Danxia mountain soil.</title>
        <authorList>
            <person name="Huang Y."/>
        </authorList>
    </citation>
    <scope>NUCLEOTIDE SEQUENCE [LARGE SCALE GENOMIC DNA]</scope>
    <source>
        <strain evidence="2 3">HYT19</strain>
    </source>
</reference>
<proteinExistence type="predicted"/>
<evidence type="ECO:0000313" key="3">
    <source>
        <dbReference type="Proteomes" id="UP000283523"/>
    </source>
</evidence>
<evidence type="ECO:0000256" key="1">
    <source>
        <dbReference type="SAM" id="Phobius"/>
    </source>
</evidence>
<feature type="transmembrane region" description="Helical" evidence="1">
    <location>
        <begin position="31"/>
        <end position="48"/>
    </location>
</feature>
<sequence length="103" mass="11154">MNIYKTTLLVTAAFILLATLARVSLPHGLILMLRIASCGLAIYSAILVKDSIIAVVGLLVIAVLWNPFVSIGFTQPTRSIVDSVVAFTFVLLALRPLKTQNEE</sequence>